<name>A0A9J6FHM5_HAELO</name>
<proteinExistence type="predicted"/>
<keyword evidence="3" id="KW-1185">Reference proteome</keyword>
<feature type="coiled-coil region" evidence="1">
    <location>
        <begin position="50"/>
        <end position="84"/>
    </location>
</feature>
<dbReference type="OrthoDB" id="5981602at2759"/>
<organism evidence="2 3">
    <name type="scientific">Haemaphysalis longicornis</name>
    <name type="common">Bush tick</name>
    <dbReference type="NCBI Taxonomy" id="44386"/>
    <lineage>
        <taxon>Eukaryota</taxon>
        <taxon>Metazoa</taxon>
        <taxon>Ecdysozoa</taxon>
        <taxon>Arthropoda</taxon>
        <taxon>Chelicerata</taxon>
        <taxon>Arachnida</taxon>
        <taxon>Acari</taxon>
        <taxon>Parasitiformes</taxon>
        <taxon>Ixodida</taxon>
        <taxon>Ixodoidea</taxon>
        <taxon>Ixodidae</taxon>
        <taxon>Haemaphysalinae</taxon>
        <taxon>Haemaphysalis</taxon>
    </lineage>
</organism>
<reference evidence="2 3" key="1">
    <citation type="journal article" date="2020" name="Cell">
        <title>Large-Scale Comparative Analyses of Tick Genomes Elucidate Their Genetic Diversity and Vector Capacities.</title>
        <authorList>
            <consortium name="Tick Genome and Microbiome Consortium (TIGMIC)"/>
            <person name="Jia N."/>
            <person name="Wang J."/>
            <person name="Shi W."/>
            <person name="Du L."/>
            <person name="Sun Y."/>
            <person name="Zhan W."/>
            <person name="Jiang J.F."/>
            <person name="Wang Q."/>
            <person name="Zhang B."/>
            <person name="Ji P."/>
            <person name="Bell-Sakyi L."/>
            <person name="Cui X.M."/>
            <person name="Yuan T.T."/>
            <person name="Jiang B.G."/>
            <person name="Yang W.F."/>
            <person name="Lam T.T."/>
            <person name="Chang Q.C."/>
            <person name="Ding S.J."/>
            <person name="Wang X.J."/>
            <person name="Zhu J.G."/>
            <person name="Ruan X.D."/>
            <person name="Zhao L."/>
            <person name="Wei J.T."/>
            <person name="Ye R.Z."/>
            <person name="Que T.C."/>
            <person name="Du C.H."/>
            <person name="Zhou Y.H."/>
            <person name="Cheng J.X."/>
            <person name="Dai P.F."/>
            <person name="Guo W.B."/>
            <person name="Han X.H."/>
            <person name="Huang E.J."/>
            <person name="Li L.F."/>
            <person name="Wei W."/>
            <person name="Gao Y.C."/>
            <person name="Liu J.Z."/>
            <person name="Shao H.Z."/>
            <person name="Wang X."/>
            <person name="Wang C.C."/>
            <person name="Yang T.C."/>
            <person name="Huo Q.B."/>
            <person name="Li W."/>
            <person name="Chen H.Y."/>
            <person name="Chen S.E."/>
            <person name="Zhou L.G."/>
            <person name="Ni X.B."/>
            <person name="Tian J.H."/>
            <person name="Sheng Y."/>
            <person name="Liu T."/>
            <person name="Pan Y.S."/>
            <person name="Xia L.Y."/>
            <person name="Li J."/>
            <person name="Zhao F."/>
            <person name="Cao W.C."/>
        </authorList>
    </citation>
    <scope>NUCLEOTIDE SEQUENCE [LARGE SCALE GENOMIC DNA]</scope>
    <source>
        <strain evidence="2">HaeL-2018</strain>
    </source>
</reference>
<keyword evidence="1" id="KW-0175">Coiled coil</keyword>
<evidence type="ECO:0000313" key="2">
    <source>
        <dbReference type="EMBL" id="KAH9361936.1"/>
    </source>
</evidence>
<dbReference type="EMBL" id="JABSTR010000001">
    <property type="protein sequence ID" value="KAH9361936.1"/>
    <property type="molecule type" value="Genomic_DNA"/>
</dbReference>
<sequence length="115" mass="12924">MLWSGFAILLSGDIETNPGPTVEELLESILAKQTTIEKRLGDIEEKLALISDHSAKLVSLEGTVRNLENVIQRQQDRLTAMEDRARRNNLIVFGITESADETREVIEQKVLSCIF</sequence>
<comment type="caution">
    <text evidence="2">The sequence shown here is derived from an EMBL/GenBank/DDBJ whole genome shotgun (WGS) entry which is preliminary data.</text>
</comment>
<protein>
    <submittedName>
        <fullName evidence="2">Uncharacterized protein</fullName>
    </submittedName>
</protein>
<accession>A0A9J6FHM5</accession>
<dbReference type="Proteomes" id="UP000821853">
    <property type="component" value="Chromosome 1"/>
</dbReference>
<dbReference type="AlphaFoldDB" id="A0A9J6FHM5"/>
<gene>
    <name evidence="2" type="ORF">HPB48_003655</name>
</gene>
<dbReference type="VEuPathDB" id="VectorBase:HLOH_063110"/>
<evidence type="ECO:0000313" key="3">
    <source>
        <dbReference type="Proteomes" id="UP000821853"/>
    </source>
</evidence>
<evidence type="ECO:0000256" key="1">
    <source>
        <dbReference type="SAM" id="Coils"/>
    </source>
</evidence>